<proteinExistence type="predicted"/>
<keyword evidence="3" id="KW-0847">Vitamin C</keyword>
<keyword evidence="6" id="KW-0408">Iron</keyword>
<reference evidence="8 9" key="1">
    <citation type="journal article" date="2009" name="Science">
        <title>Green evolution and dynamic adaptations revealed by genomes of the marine picoeukaryotes Micromonas.</title>
        <authorList>
            <person name="Worden A.Z."/>
            <person name="Lee J.H."/>
            <person name="Mock T."/>
            <person name="Rouze P."/>
            <person name="Simmons M.P."/>
            <person name="Aerts A.L."/>
            <person name="Allen A.E."/>
            <person name="Cuvelier M.L."/>
            <person name="Derelle E."/>
            <person name="Everett M.V."/>
            <person name="Foulon E."/>
            <person name="Grimwood J."/>
            <person name="Gundlach H."/>
            <person name="Henrissat B."/>
            <person name="Napoli C."/>
            <person name="McDonald S.M."/>
            <person name="Parker M.S."/>
            <person name="Rombauts S."/>
            <person name="Salamov A."/>
            <person name="Von Dassow P."/>
            <person name="Badger J.H."/>
            <person name="Coutinho P.M."/>
            <person name="Demir E."/>
            <person name="Dubchak I."/>
            <person name="Gentemann C."/>
            <person name="Eikrem W."/>
            <person name="Gready J.E."/>
            <person name="John U."/>
            <person name="Lanier W."/>
            <person name="Lindquist E.A."/>
            <person name="Lucas S."/>
            <person name="Mayer K.F."/>
            <person name="Moreau H."/>
            <person name="Not F."/>
            <person name="Otillar R."/>
            <person name="Panaud O."/>
            <person name="Pangilinan J."/>
            <person name="Paulsen I."/>
            <person name="Piegu B."/>
            <person name="Poliakov A."/>
            <person name="Robbens S."/>
            <person name="Schmutz J."/>
            <person name="Toulza E."/>
            <person name="Wyss T."/>
            <person name="Zelensky A."/>
            <person name="Zhou K."/>
            <person name="Armbrust E.V."/>
            <person name="Bhattacharya D."/>
            <person name="Goodenough U.W."/>
            <person name="Van de Peer Y."/>
            <person name="Grigoriev I.V."/>
        </authorList>
    </citation>
    <scope>NUCLEOTIDE SEQUENCE [LARGE SCALE GENOMIC DNA]</scope>
    <source>
        <strain evidence="8 9">CCMP1545</strain>
    </source>
</reference>
<dbReference type="GO" id="GO:0005506">
    <property type="term" value="F:iron ion binding"/>
    <property type="evidence" value="ECO:0007669"/>
    <property type="project" value="InterPro"/>
</dbReference>
<keyword evidence="9" id="KW-1185">Reference proteome</keyword>
<keyword evidence="4" id="KW-0223">Dioxygenase</keyword>
<dbReference type="AlphaFoldDB" id="C1N1T1"/>
<dbReference type="GeneID" id="9687407"/>
<organism evidence="9">
    <name type="scientific">Micromonas pusilla (strain CCMP1545)</name>
    <name type="common">Picoplanktonic green alga</name>
    <dbReference type="NCBI Taxonomy" id="564608"/>
    <lineage>
        <taxon>Eukaryota</taxon>
        <taxon>Viridiplantae</taxon>
        <taxon>Chlorophyta</taxon>
        <taxon>Mamiellophyceae</taxon>
        <taxon>Mamiellales</taxon>
        <taxon>Mamiellaceae</taxon>
        <taxon>Micromonas</taxon>
    </lineage>
</organism>
<evidence type="ECO:0000313" key="9">
    <source>
        <dbReference type="Proteomes" id="UP000001876"/>
    </source>
</evidence>
<dbReference type="PANTHER" id="PTHR24014">
    <property type="entry name" value="2-OXOGLUTARATE AND IRON-DEPENDENT OXYGENASE DOMAIN-CONTAINING PROTEIN 2"/>
    <property type="match status" value="1"/>
</dbReference>
<protein>
    <submittedName>
        <fullName evidence="8">Predicted protein</fullName>
    </submittedName>
</protein>
<dbReference type="Pfam" id="PF25238">
    <property type="entry name" value="OGFOD2-like"/>
    <property type="match status" value="1"/>
</dbReference>
<dbReference type="SMART" id="SM00702">
    <property type="entry name" value="P4Hc"/>
    <property type="match status" value="1"/>
</dbReference>
<feature type="non-terminal residue" evidence="8">
    <location>
        <position position="174"/>
    </location>
</feature>
<dbReference type="eggNOG" id="KOG1971">
    <property type="taxonomic scope" value="Eukaryota"/>
</dbReference>
<evidence type="ECO:0000313" key="8">
    <source>
        <dbReference type="EMBL" id="EEH53885.1"/>
    </source>
</evidence>
<feature type="domain" description="Fe2OG dioxygenase" evidence="7">
    <location>
        <begin position="77"/>
        <end position="173"/>
    </location>
</feature>
<dbReference type="EMBL" id="GG663745">
    <property type="protein sequence ID" value="EEH53885.1"/>
    <property type="molecule type" value="Genomic_DNA"/>
</dbReference>
<dbReference type="KEGG" id="mpp:MICPUCDRAFT_11297"/>
<dbReference type="GO" id="GO:0016705">
    <property type="term" value="F:oxidoreductase activity, acting on paired donors, with incorporation or reduction of molecular oxygen"/>
    <property type="evidence" value="ECO:0007669"/>
    <property type="project" value="InterPro"/>
</dbReference>
<dbReference type="InterPro" id="IPR006620">
    <property type="entry name" value="Pro_4_hyd_alph"/>
</dbReference>
<dbReference type="Proteomes" id="UP000001876">
    <property type="component" value="Unassembled WGS sequence"/>
</dbReference>
<evidence type="ECO:0000256" key="6">
    <source>
        <dbReference type="ARBA" id="ARBA00023004"/>
    </source>
</evidence>
<feature type="non-terminal residue" evidence="8">
    <location>
        <position position="1"/>
    </location>
</feature>
<evidence type="ECO:0000256" key="3">
    <source>
        <dbReference type="ARBA" id="ARBA00022896"/>
    </source>
</evidence>
<dbReference type="PROSITE" id="PS51471">
    <property type="entry name" value="FE2OG_OXY"/>
    <property type="match status" value="1"/>
</dbReference>
<dbReference type="GO" id="GO:0031418">
    <property type="term" value="F:L-ascorbic acid binding"/>
    <property type="evidence" value="ECO:0007669"/>
    <property type="project" value="UniProtKB-KW"/>
</dbReference>
<sequence>VYAFDLFEERFCAMLTEEVDAYEVSGLPKRRPNTMNASGLIVNEIGMWGLMTDVVKALASPLAAALYRDEIFADSLDHHHSFVVHYARDKDTRLDMHHDASEVTLNVCIGRDHFEGAGLRFCGRFGDANHRSGPSFAVSHVPGRAVMHLGRQRHGADVIAAGERMNLIVWARSS</sequence>
<evidence type="ECO:0000256" key="5">
    <source>
        <dbReference type="ARBA" id="ARBA00023002"/>
    </source>
</evidence>
<dbReference type="RefSeq" id="XP_003062173.1">
    <property type="nucleotide sequence ID" value="XM_003062127.1"/>
</dbReference>
<dbReference type="InterPro" id="IPR005123">
    <property type="entry name" value="Oxoglu/Fe-dep_dioxygenase_dom"/>
</dbReference>
<keyword evidence="2" id="KW-0479">Metal-binding</keyword>
<comment type="cofactor">
    <cofactor evidence="1">
        <name>L-ascorbate</name>
        <dbReference type="ChEBI" id="CHEBI:38290"/>
    </cofactor>
</comment>
<dbReference type="GO" id="GO:0051213">
    <property type="term" value="F:dioxygenase activity"/>
    <property type="evidence" value="ECO:0007669"/>
    <property type="project" value="UniProtKB-KW"/>
</dbReference>
<dbReference type="PANTHER" id="PTHR24014:SF4">
    <property type="entry name" value="2-OXOGLUTARATE AND IRON-DEPENDENT OXYGENASE DOMAIN-CONTAINING PROTEIN 2"/>
    <property type="match status" value="1"/>
</dbReference>
<evidence type="ECO:0000256" key="1">
    <source>
        <dbReference type="ARBA" id="ARBA00001961"/>
    </source>
</evidence>
<gene>
    <name evidence="8" type="ORF">MICPUCDRAFT_11297</name>
</gene>
<keyword evidence="5" id="KW-0560">Oxidoreductase</keyword>
<evidence type="ECO:0000256" key="2">
    <source>
        <dbReference type="ARBA" id="ARBA00022723"/>
    </source>
</evidence>
<dbReference type="OrthoDB" id="1736837at2759"/>
<evidence type="ECO:0000259" key="7">
    <source>
        <dbReference type="PROSITE" id="PS51471"/>
    </source>
</evidence>
<accession>C1N1T1</accession>
<evidence type="ECO:0000256" key="4">
    <source>
        <dbReference type="ARBA" id="ARBA00022964"/>
    </source>
</evidence>
<name>C1N1T1_MICPC</name>